<accession>A0A4D4MA06</accession>
<feature type="region of interest" description="Disordered" evidence="1">
    <location>
        <begin position="17"/>
        <end position="39"/>
    </location>
</feature>
<dbReference type="Proteomes" id="UP000302139">
    <property type="component" value="Unassembled WGS sequence"/>
</dbReference>
<feature type="region of interest" description="Disordered" evidence="1">
    <location>
        <begin position="76"/>
        <end position="116"/>
    </location>
</feature>
<organism evidence="2 3">
    <name type="scientific">Streptomyces avermitilis</name>
    <dbReference type="NCBI Taxonomy" id="33903"/>
    <lineage>
        <taxon>Bacteria</taxon>
        <taxon>Bacillati</taxon>
        <taxon>Actinomycetota</taxon>
        <taxon>Actinomycetes</taxon>
        <taxon>Kitasatosporales</taxon>
        <taxon>Streptomycetaceae</taxon>
        <taxon>Streptomyces</taxon>
    </lineage>
</organism>
<evidence type="ECO:0000313" key="2">
    <source>
        <dbReference type="EMBL" id="GDY68736.1"/>
    </source>
</evidence>
<gene>
    <name evidence="2" type="ORF">SAV14893_081290</name>
</gene>
<evidence type="ECO:0000313" key="3">
    <source>
        <dbReference type="Proteomes" id="UP000302139"/>
    </source>
</evidence>
<sequence length="116" mass="13264">MRDQLELRLSALNAVRAEQERRKVEQEKRQAEEEARQRAERDKAAIAAFASTLQRTLVPRHFPRYRAWSWPAITRPPPRRKWAVTSTTSSPWAGAGGHSSWAMCAARAPKPPRSPH</sequence>
<comment type="caution">
    <text evidence="2">The sequence shown here is derived from an EMBL/GenBank/DDBJ whole genome shotgun (WGS) entry which is preliminary data.</text>
</comment>
<dbReference type="EMBL" id="BJHX01000001">
    <property type="protein sequence ID" value="GDY68736.1"/>
    <property type="molecule type" value="Genomic_DNA"/>
</dbReference>
<dbReference type="AlphaFoldDB" id="A0A4D4MA06"/>
<name>A0A4D4MA06_STRAX</name>
<reference evidence="2 3" key="1">
    <citation type="submission" date="2019-04" db="EMBL/GenBank/DDBJ databases">
        <title>Draft genome sequences of Streptomyces avermitilis NBRC 14893.</title>
        <authorList>
            <person name="Komaki H."/>
            <person name="Tamura T."/>
            <person name="Hosoyama A."/>
        </authorList>
    </citation>
    <scope>NUCLEOTIDE SEQUENCE [LARGE SCALE GENOMIC DNA]</scope>
    <source>
        <strain evidence="2 3">NBRC 14893</strain>
    </source>
</reference>
<proteinExistence type="predicted"/>
<protein>
    <submittedName>
        <fullName evidence="2">Uncharacterized protein</fullName>
    </submittedName>
</protein>
<evidence type="ECO:0000256" key="1">
    <source>
        <dbReference type="SAM" id="MobiDB-lite"/>
    </source>
</evidence>